<evidence type="ECO:0000256" key="3">
    <source>
        <dbReference type="ARBA" id="ARBA00022737"/>
    </source>
</evidence>
<dbReference type="OrthoDB" id="146908at2"/>
<keyword evidence="7" id="KW-1185">Reference proteome</keyword>
<gene>
    <name evidence="6" type="ORF">CPY51_17970</name>
</gene>
<dbReference type="Proteomes" id="UP000248925">
    <property type="component" value="Unassembled WGS sequence"/>
</dbReference>
<keyword evidence="4" id="KW-0802">TPR repeat</keyword>
<name>A0A2W4EME4_9HYPH</name>
<accession>A0A2W4EME4</accession>
<dbReference type="PANTHER" id="PTHR44366:SF1">
    <property type="entry name" value="UDP-N-ACETYLGLUCOSAMINE--PEPTIDE N-ACETYLGLUCOSAMINYLTRANSFERASE 110 KDA SUBUNIT"/>
    <property type="match status" value="1"/>
</dbReference>
<dbReference type="InterPro" id="IPR029489">
    <property type="entry name" value="OGT/SEC/SPY_C"/>
</dbReference>
<dbReference type="AlphaFoldDB" id="A0A2W4EME4"/>
<dbReference type="Gene3D" id="3.40.50.11380">
    <property type="match status" value="1"/>
</dbReference>
<dbReference type="SUPFAM" id="SSF48452">
    <property type="entry name" value="TPR-like"/>
    <property type="match status" value="1"/>
</dbReference>
<feature type="domain" description="O-GlcNAc transferase C-terminal" evidence="5">
    <location>
        <begin position="416"/>
        <end position="602"/>
    </location>
</feature>
<dbReference type="PANTHER" id="PTHR44366">
    <property type="entry name" value="UDP-N-ACETYLGLUCOSAMINE--PEPTIDE N-ACETYLGLUCOSAMINYLTRANSFERASE 110 KDA SUBUNIT"/>
    <property type="match status" value="1"/>
</dbReference>
<keyword evidence="3" id="KW-0677">Repeat</keyword>
<evidence type="ECO:0000256" key="1">
    <source>
        <dbReference type="ARBA" id="ARBA00004922"/>
    </source>
</evidence>
<dbReference type="Pfam" id="PF13844">
    <property type="entry name" value="Glyco_transf_41"/>
    <property type="match status" value="2"/>
</dbReference>
<evidence type="ECO:0000313" key="6">
    <source>
        <dbReference type="EMBL" id="PZM12000.1"/>
    </source>
</evidence>
<dbReference type="EMBL" id="PCDP01000038">
    <property type="protein sequence ID" value="PZM12000.1"/>
    <property type="molecule type" value="Genomic_DNA"/>
</dbReference>
<keyword evidence="2 6" id="KW-0808">Transferase</keyword>
<feature type="domain" description="O-GlcNAc transferase C-terminal" evidence="5">
    <location>
        <begin position="251"/>
        <end position="403"/>
    </location>
</feature>
<comment type="pathway">
    <text evidence="1">Protein modification; protein glycosylation.</text>
</comment>
<proteinExistence type="predicted"/>
<evidence type="ECO:0000256" key="2">
    <source>
        <dbReference type="ARBA" id="ARBA00022679"/>
    </source>
</evidence>
<comment type="caution">
    <text evidence="6">The sequence shown here is derived from an EMBL/GenBank/DDBJ whole genome shotgun (WGS) entry which is preliminary data.</text>
</comment>
<reference evidence="6 7" key="1">
    <citation type="journal article" date="2018" name="Sci. Rep.">
        <title>Rhizobium tumorigenes sp. nov., a novel plant tumorigenic bacterium isolated from cane gall tumors on thornless blackberry.</title>
        <authorList>
            <person name="Kuzmanovi N."/>
            <person name="Smalla K."/>
            <person name="Gronow S."/>
            <person name="PuBawska J."/>
        </authorList>
    </citation>
    <scope>NUCLEOTIDE SEQUENCE [LARGE SCALE GENOMIC DNA]</scope>
    <source>
        <strain evidence="6 7">CCBAU 85046</strain>
    </source>
</reference>
<dbReference type="GO" id="GO:0006493">
    <property type="term" value="P:protein O-linked glycosylation"/>
    <property type="evidence" value="ECO:0007669"/>
    <property type="project" value="InterPro"/>
</dbReference>
<dbReference type="Gene3D" id="3.40.50.2000">
    <property type="entry name" value="Glycogen Phosphorylase B"/>
    <property type="match status" value="1"/>
</dbReference>
<dbReference type="Gene3D" id="1.25.40.10">
    <property type="entry name" value="Tetratricopeptide repeat domain"/>
    <property type="match status" value="1"/>
</dbReference>
<evidence type="ECO:0000259" key="5">
    <source>
        <dbReference type="Pfam" id="PF13844"/>
    </source>
</evidence>
<dbReference type="RefSeq" id="WP_111161617.1">
    <property type="nucleotide sequence ID" value="NZ_PCDP01000038.1"/>
</dbReference>
<evidence type="ECO:0000313" key="7">
    <source>
        <dbReference type="Proteomes" id="UP000248925"/>
    </source>
</evidence>
<dbReference type="GO" id="GO:0097363">
    <property type="term" value="F:protein O-acetylglucosaminyltransferase activity"/>
    <property type="evidence" value="ECO:0007669"/>
    <property type="project" value="TreeGrafter"/>
</dbReference>
<dbReference type="SUPFAM" id="SSF53756">
    <property type="entry name" value="UDP-Glycosyltransferase/glycogen phosphorylase"/>
    <property type="match status" value="1"/>
</dbReference>
<dbReference type="InterPro" id="IPR037919">
    <property type="entry name" value="OGT"/>
</dbReference>
<organism evidence="6 7">
    <name type="scientific">Rhizobium tubonense</name>
    <dbReference type="NCBI Taxonomy" id="484088"/>
    <lineage>
        <taxon>Bacteria</taxon>
        <taxon>Pseudomonadati</taxon>
        <taxon>Pseudomonadota</taxon>
        <taxon>Alphaproteobacteria</taxon>
        <taxon>Hyphomicrobiales</taxon>
        <taxon>Rhizobiaceae</taxon>
        <taxon>Rhizobium/Agrobacterium group</taxon>
        <taxon>Rhizobium</taxon>
    </lineage>
</organism>
<protein>
    <submittedName>
        <fullName evidence="6">Glycosyl transferase</fullName>
    </submittedName>
</protein>
<evidence type="ECO:0000256" key="4">
    <source>
        <dbReference type="ARBA" id="ARBA00022803"/>
    </source>
</evidence>
<sequence length="647" mass="73161">MNTKIAFSTASKYYQKGHYTRALETLNSVIDVDTSPKVYALLAKTLLKLGFRSDAAKAYGLAGRQSPIREDYLREAMLLHYDDGNEKEVVSIGNLIFPLALKDPDVAFVLAAIFLRRQQKELLGGLKKVLANGSHLKHLLMAAKLLTDDLNDEGNWHIVSTLFKKDPANITFRTLYLIFCREISDLASVDVHAAPILAATAAGKLDYVRLDNPFFHLHWCGDEALNKLAVHDTSPLPAGHAAARRKAPHTWSDKIRIGYLSADFWPDHATMKLLQRILELHDRQRFEITLFDHSRVEAQKAVDFDYSTWGTMVDIRGTSDREAAQMIRDRKIDILVDLKGHTKETRVTILNHMAAPIQVSWLGFPGTTINIDLDYMIGDHYVMPDHSRQHFHEKLCRLPETYQPNDPTHRPIPRPTTRAEHGLPENAFVFASFNGNRKITSQMLDIWCNILKRTKNSVLWLICNGPRAENHLALRFEERGINRKRVIFTTRIPYLLHMDRQQLADLGLDTFPVNGHTTTSEQLWGGLPLLTVKGTNFASRVSESLLNAIGVPELVAPDLQGYEDMAVELCNDPKRVAALKERLIENRYIKPLFDAERFCHHLETGYTMMVERAKAGLEPDHIDVPALPARTTPFQADEPDGVAIAAE</sequence>
<dbReference type="InterPro" id="IPR011990">
    <property type="entry name" value="TPR-like_helical_dom_sf"/>
</dbReference>